<feature type="domain" description="DUF4332" evidence="1">
    <location>
        <begin position="396"/>
        <end position="515"/>
    </location>
</feature>
<gene>
    <name evidence="2" type="ORF">Poly41_29260</name>
</gene>
<dbReference type="Gene3D" id="1.10.575.10">
    <property type="entry name" value="P1 Nuclease"/>
    <property type="match status" value="1"/>
</dbReference>
<reference evidence="2 3" key="1">
    <citation type="submission" date="2019-02" db="EMBL/GenBank/DDBJ databases">
        <title>Deep-cultivation of Planctomycetes and their phenomic and genomic characterization uncovers novel biology.</title>
        <authorList>
            <person name="Wiegand S."/>
            <person name="Jogler M."/>
            <person name="Boedeker C."/>
            <person name="Pinto D."/>
            <person name="Vollmers J."/>
            <person name="Rivas-Marin E."/>
            <person name="Kohn T."/>
            <person name="Peeters S.H."/>
            <person name="Heuer A."/>
            <person name="Rast P."/>
            <person name="Oberbeckmann S."/>
            <person name="Bunk B."/>
            <person name="Jeske O."/>
            <person name="Meyerdierks A."/>
            <person name="Storesund J.E."/>
            <person name="Kallscheuer N."/>
            <person name="Luecker S."/>
            <person name="Lage O.M."/>
            <person name="Pohl T."/>
            <person name="Merkel B.J."/>
            <person name="Hornburger P."/>
            <person name="Mueller R.-W."/>
            <person name="Bruemmer F."/>
            <person name="Labrenz M."/>
            <person name="Spormann A.M."/>
            <person name="Op Den Camp H."/>
            <person name="Overmann J."/>
            <person name="Amann R."/>
            <person name="Jetten M.S.M."/>
            <person name="Mascher T."/>
            <person name="Medema M.H."/>
            <person name="Devos D.P."/>
            <person name="Kaster A.-K."/>
            <person name="Ovreas L."/>
            <person name="Rohde M."/>
            <person name="Galperin M.Y."/>
            <person name="Jogler C."/>
        </authorList>
    </citation>
    <scope>NUCLEOTIDE SEQUENCE [LARGE SCALE GENOMIC DNA]</scope>
    <source>
        <strain evidence="2 3">Poly41</strain>
    </source>
</reference>
<accession>A0A5C6DNN0</accession>
<dbReference type="SUPFAM" id="SSF48537">
    <property type="entry name" value="Phospholipase C/P1 nuclease"/>
    <property type="match status" value="1"/>
</dbReference>
<dbReference type="GO" id="GO:0016788">
    <property type="term" value="F:hydrolase activity, acting on ester bonds"/>
    <property type="evidence" value="ECO:0007669"/>
    <property type="project" value="InterPro"/>
</dbReference>
<comment type="caution">
    <text evidence="2">The sequence shown here is derived from an EMBL/GenBank/DDBJ whole genome shotgun (WGS) entry which is preliminary data.</text>
</comment>
<dbReference type="InterPro" id="IPR008947">
    <property type="entry name" value="PLipase_C/P1_nuclease_dom_sf"/>
</dbReference>
<dbReference type="Pfam" id="PF14229">
    <property type="entry name" value="DUF4332"/>
    <property type="match status" value="1"/>
</dbReference>
<organism evidence="2 3">
    <name type="scientific">Novipirellula artificiosorum</name>
    <dbReference type="NCBI Taxonomy" id="2528016"/>
    <lineage>
        <taxon>Bacteria</taxon>
        <taxon>Pseudomonadati</taxon>
        <taxon>Planctomycetota</taxon>
        <taxon>Planctomycetia</taxon>
        <taxon>Pirellulales</taxon>
        <taxon>Pirellulaceae</taxon>
        <taxon>Novipirellula</taxon>
    </lineage>
</organism>
<keyword evidence="3" id="KW-1185">Reference proteome</keyword>
<dbReference type="InterPro" id="IPR025567">
    <property type="entry name" value="DUF4332"/>
</dbReference>
<dbReference type="EMBL" id="SJPV01000004">
    <property type="protein sequence ID" value="TWU38450.1"/>
    <property type="molecule type" value="Genomic_DNA"/>
</dbReference>
<evidence type="ECO:0000259" key="1">
    <source>
        <dbReference type="Pfam" id="PF14229"/>
    </source>
</evidence>
<dbReference type="CDD" id="cd10981">
    <property type="entry name" value="ZnPC_S1P1"/>
    <property type="match status" value="1"/>
</dbReference>
<evidence type="ECO:0000313" key="2">
    <source>
        <dbReference type="EMBL" id="TWU38450.1"/>
    </source>
</evidence>
<proteinExistence type="predicted"/>
<protein>
    <recommendedName>
        <fullName evidence="1">DUF4332 domain-containing protein</fullName>
    </recommendedName>
</protein>
<dbReference type="AlphaFoldDB" id="A0A5C6DNN0"/>
<dbReference type="OrthoDB" id="268732at2"/>
<evidence type="ECO:0000313" key="3">
    <source>
        <dbReference type="Proteomes" id="UP000319143"/>
    </source>
</evidence>
<dbReference type="Proteomes" id="UP000319143">
    <property type="component" value="Unassembled WGS sequence"/>
</dbReference>
<name>A0A5C6DNN0_9BACT</name>
<sequence length="540" mass="59850">MEPRKVALAMTPLISILRAAHCRSTHHFFAVDALPLVQTDGGARLARLLLSHHDRYLTGAKDPDTRFRDFQNHVVHVNDGYWGGAPRVAHQWYDRLMKYLRTDRWSDAAHAAGVLSHYFTDPMQPLHTAQCDLEKVLHRPMEWSVTKSYHAIYQNWVDDDLRVVFQLSDRSGWLGEAILHGARFANRKYEMLIDRYRLEAGVKDPQSGYDAESRVALSELFGLAITGWARVLERAALDAESLRAKPIPRFSLTLPTLMSSIKVPTRLWLRRVESKKQQKKVEDLLEEYQRTGDLREHLPSEVDVVHRVAKIHQAEEAWKAQRLQTVEPTTGRVGAAASDGANPFAAAVSAANVDAGDARFDEPRFDEQGVSVSIPLRATSMQQATLSRDAQLVDAPSIGPKTAARFAAIGIDRVGPFLDAAAPDLAKALATYWITDETIALWQIQTTLTCQVPGLRARDAQMLAGAGCANAIALAASDISLLHQEILRYSTTSAGRRYLRGAKPPSRAEIANWVRSVVGPASVIPLTSNDGSPSELRRSA</sequence>